<dbReference type="PROSITE" id="PS50110">
    <property type="entry name" value="RESPONSE_REGULATORY"/>
    <property type="match status" value="1"/>
</dbReference>
<evidence type="ECO:0000259" key="2">
    <source>
        <dbReference type="PROSITE" id="PS50110"/>
    </source>
</evidence>
<feature type="domain" description="Response regulatory" evidence="2">
    <location>
        <begin position="4"/>
        <end position="119"/>
    </location>
</feature>
<dbReference type="Pfam" id="PF00072">
    <property type="entry name" value="Response_reg"/>
    <property type="match status" value="1"/>
</dbReference>
<dbReference type="InterPro" id="IPR011006">
    <property type="entry name" value="CheY-like_superfamily"/>
</dbReference>
<keyword evidence="1" id="KW-0597">Phosphoprotein</keyword>
<name>A0AAE3M3Q9_9BACT</name>
<proteinExistence type="predicted"/>
<dbReference type="EMBL" id="JAPDPJ010000011">
    <property type="protein sequence ID" value="MCW3786252.1"/>
    <property type="molecule type" value="Genomic_DNA"/>
</dbReference>
<dbReference type="RefSeq" id="WP_301189818.1">
    <property type="nucleotide sequence ID" value="NZ_JAPDPJ010000011.1"/>
</dbReference>
<keyword evidence="4" id="KW-1185">Reference proteome</keyword>
<evidence type="ECO:0000313" key="3">
    <source>
        <dbReference type="EMBL" id="MCW3786252.1"/>
    </source>
</evidence>
<evidence type="ECO:0000256" key="1">
    <source>
        <dbReference type="PROSITE-ProRule" id="PRU00169"/>
    </source>
</evidence>
<sequence>MASNFLIISEDPVFSSIMHRHLVNHFNLSTIKKINSYSSLKLINEDIRFDLILLDDSIKGAANYEIISYLRLHKNITTSVIYFSNMEIDEEKARQKGANIFFKKPFVPSEVIKGIESLLD</sequence>
<dbReference type="Gene3D" id="3.40.50.2300">
    <property type="match status" value="1"/>
</dbReference>
<gene>
    <name evidence="3" type="ORF">OM075_07230</name>
</gene>
<dbReference type="GO" id="GO:0000160">
    <property type="term" value="P:phosphorelay signal transduction system"/>
    <property type="evidence" value="ECO:0007669"/>
    <property type="project" value="InterPro"/>
</dbReference>
<accession>A0AAE3M3Q9</accession>
<evidence type="ECO:0000313" key="4">
    <source>
        <dbReference type="Proteomes" id="UP001209229"/>
    </source>
</evidence>
<comment type="caution">
    <text evidence="3">The sequence shown here is derived from an EMBL/GenBank/DDBJ whole genome shotgun (WGS) entry which is preliminary data.</text>
</comment>
<dbReference type="SUPFAM" id="SSF52172">
    <property type="entry name" value="CheY-like"/>
    <property type="match status" value="1"/>
</dbReference>
<organism evidence="3 4">
    <name type="scientific">Plebeiibacterium sediminum</name>
    <dbReference type="NCBI Taxonomy" id="2992112"/>
    <lineage>
        <taxon>Bacteria</taxon>
        <taxon>Pseudomonadati</taxon>
        <taxon>Bacteroidota</taxon>
        <taxon>Bacteroidia</taxon>
        <taxon>Marinilabiliales</taxon>
        <taxon>Marinilabiliaceae</taxon>
        <taxon>Plebeiibacterium</taxon>
    </lineage>
</organism>
<dbReference type="Proteomes" id="UP001209229">
    <property type="component" value="Unassembled WGS sequence"/>
</dbReference>
<feature type="modified residue" description="4-aspartylphosphate" evidence="1">
    <location>
        <position position="55"/>
    </location>
</feature>
<dbReference type="AlphaFoldDB" id="A0AAE3M3Q9"/>
<reference evidence="3" key="1">
    <citation type="submission" date="2022-10" db="EMBL/GenBank/DDBJ databases">
        <authorList>
            <person name="Yu W.X."/>
        </authorList>
    </citation>
    <scope>NUCLEOTIDE SEQUENCE</scope>
    <source>
        <strain evidence="3">AAT</strain>
    </source>
</reference>
<dbReference type="InterPro" id="IPR001789">
    <property type="entry name" value="Sig_transdc_resp-reg_receiver"/>
</dbReference>
<protein>
    <submittedName>
        <fullName evidence="3">Response regulator</fullName>
    </submittedName>
</protein>